<evidence type="ECO:0000313" key="2">
    <source>
        <dbReference type="Proteomes" id="UP001234178"/>
    </source>
</evidence>
<name>A0ABR0AIV1_9CRUS</name>
<organism evidence="1 2">
    <name type="scientific">Daphnia magna</name>
    <dbReference type="NCBI Taxonomy" id="35525"/>
    <lineage>
        <taxon>Eukaryota</taxon>
        <taxon>Metazoa</taxon>
        <taxon>Ecdysozoa</taxon>
        <taxon>Arthropoda</taxon>
        <taxon>Crustacea</taxon>
        <taxon>Branchiopoda</taxon>
        <taxon>Diplostraca</taxon>
        <taxon>Cladocera</taxon>
        <taxon>Anomopoda</taxon>
        <taxon>Daphniidae</taxon>
        <taxon>Daphnia</taxon>
    </lineage>
</organism>
<reference evidence="1 2" key="1">
    <citation type="journal article" date="2023" name="Nucleic Acids Res.">
        <title>The hologenome of Daphnia magna reveals possible DNA methylation and microbiome-mediated evolution of the host genome.</title>
        <authorList>
            <person name="Chaturvedi A."/>
            <person name="Li X."/>
            <person name="Dhandapani V."/>
            <person name="Marshall H."/>
            <person name="Kissane S."/>
            <person name="Cuenca-Cambronero M."/>
            <person name="Asole G."/>
            <person name="Calvet F."/>
            <person name="Ruiz-Romero M."/>
            <person name="Marangio P."/>
            <person name="Guigo R."/>
            <person name="Rago D."/>
            <person name="Mirbahai L."/>
            <person name="Eastwood N."/>
            <person name="Colbourne J.K."/>
            <person name="Zhou J."/>
            <person name="Mallon E."/>
            <person name="Orsini L."/>
        </authorList>
    </citation>
    <scope>NUCLEOTIDE SEQUENCE [LARGE SCALE GENOMIC DNA]</scope>
    <source>
        <strain evidence="1">LRV0_1</strain>
    </source>
</reference>
<proteinExistence type="predicted"/>
<accession>A0ABR0AIV1</accession>
<gene>
    <name evidence="1" type="ORF">OUZ56_010559</name>
</gene>
<evidence type="ECO:0000313" key="1">
    <source>
        <dbReference type="EMBL" id="KAK4025054.1"/>
    </source>
</evidence>
<dbReference type="EMBL" id="JAOYFB010000037">
    <property type="protein sequence ID" value="KAK4025054.1"/>
    <property type="molecule type" value="Genomic_DNA"/>
</dbReference>
<sequence length="127" mass="14910">MKHQMRDRDLTVALLLKMTSVTFRMTREKKRKLLKEHHYHHYSQQKLPSPLLMPQKVYGSLNGTACKVTLLSESYRIPKTGEISYKYFPVNGKECRTIRQKPFRQIAENHFGKLPKTISAKLPNCHL</sequence>
<dbReference type="Proteomes" id="UP001234178">
    <property type="component" value="Unassembled WGS sequence"/>
</dbReference>
<keyword evidence="2" id="KW-1185">Reference proteome</keyword>
<comment type="caution">
    <text evidence="1">The sequence shown here is derived from an EMBL/GenBank/DDBJ whole genome shotgun (WGS) entry which is preliminary data.</text>
</comment>
<protein>
    <submittedName>
        <fullName evidence="1">Uncharacterized protein</fullName>
    </submittedName>
</protein>